<dbReference type="RefSeq" id="WP_089788959.1">
    <property type="nucleotide sequence ID" value="NZ_FOKW01000008.1"/>
</dbReference>
<evidence type="ECO:0000256" key="1">
    <source>
        <dbReference type="SAM" id="Phobius"/>
    </source>
</evidence>
<evidence type="ECO:0000313" key="2">
    <source>
        <dbReference type="EMBL" id="SFC43110.1"/>
    </source>
</evidence>
<organism evidence="2 3">
    <name type="scientific">Natronobacterium haloterrestre</name>
    <name type="common">Halobiforma haloterrestris</name>
    <dbReference type="NCBI Taxonomy" id="148448"/>
    <lineage>
        <taxon>Archaea</taxon>
        <taxon>Methanobacteriati</taxon>
        <taxon>Methanobacteriota</taxon>
        <taxon>Stenosarchaea group</taxon>
        <taxon>Halobacteria</taxon>
        <taxon>Halobacteriales</taxon>
        <taxon>Natrialbaceae</taxon>
        <taxon>Natronobacterium</taxon>
    </lineage>
</organism>
<feature type="transmembrane region" description="Helical" evidence="1">
    <location>
        <begin position="123"/>
        <end position="148"/>
    </location>
</feature>
<dbReference type="PANTHER" id="PTHR43471:SF12">
    <property type="entry name" value="HYPOTHETICAL MEMBRANE PROTEIN, CONSERVED"/>
    <property type="match status" value="1"/>
</dbReference>
<dbReference type="EMBL" id="FOKW01000008">
    <property type="protein sequence ID" value="SFC43110.1"/>
    <property type="molecule type" value="Genomic_DNA"/>
</dbReference>
<reference evidence="3" key="1">
    <citation type="submission" date="2016-10" db="EMBL/GenBank/DDBJ databases">
        <authorList>
            <person name="Varghese N."/>
            <person name="Submissions S."/>
        </authorList>
    </citation>
    <scope>NUCLEOTIDE SEQUENCE [LARGE SCALE GENOMIC DNA]</scope>
    <source>
        <strain evidence="3">DSM 13078</strain>
    </source>
</reference>
<feature type="transmembrane region" description="Helical" evidence="1">
    <location>
        <begin position="160"/>
        <end position="179"/>
    </location>
</feature>
<proteinExistence type="predicted"/>
<feature type="transmembrane region" description="Helical" evidence="1">
    <location>
        <begin position="12"/>
        <end position="34"/>
    </location>
</feature>
<keyword evidence="1" id="KW-1133">Transmembrane helix</keyword>
<dbReference type="GO" id="GO:0005886">
    <property type="term" value="C:plasma membrane"/>
    <property type="evidence" value="ECO:0007669"/>
    <property type="project" value="UniProtKB-SubCell"/>
</dbReference>
<keyword evidence="1" id="KW-0812">Transmembrane</keyword>
<dbReference type="AlphaFoldDB" id="A0A1I1JCF4"/>
<dbReference type="Proteomes" id="UP000199161">
    <property type="component" value="Unassembled WGS sequence"/>
</dbReference>
<protein>
    <submittedName>
        <fullName evidence="2">ABC-2 type transport system permease protein</fullName>
    </submittedName>
</protein>
<keyword evidence="1" id="KW-0472">Membrane</keyword>
<feature type="transmembrane region" description="Helical" evidence="1">
    <location>
        <begin position="240"/>
        <end position="258"/>
    </location>
</feature>
<feature type="transmembrane region" description="Helical" evidence="1">
    <location>
        <begin position="191"/>
        <end position="209"/>
    </location>
</feature>
<keyword evidence="3" id="KW-1185">Reference proteome</keyword>
<dbReference type="OrthoDB" id="204776at2157"/>
<dbReference type="PANTHER" id="PTHR43471">
    <property type="entry name" value="ABC TRANSPORTER PERMEASE"/>
    <property type="match status" value="1"/>
</dbReference>
<gene>
    <name evidence="2" type="ORF">SAMN05444422_108116</name>
</gene>
<sequence length="263" mass="28719">MLETFYYETDRNVRGTLVFVALVSVYTAFIVALFPSIEAAGVDIDQVVEAYPEAVRQAMGVQSMSTIEGFLATQIYTFIWVLLMGLYFAYRSAGLVADDVERDRMDLLLSLPISRSRLVLEKFASVLVPIVALNVGVGAVIYAVGFAIGESIDLLDMTMVHLLSIPYLLACAGIGLVLSTAVDRADVAQRVAIGIVFALYLVETIAASTDGFEPLQYVSPTHYYDPTAILLEESYAYGDTLVLLAVTALLVVAAQFVFQRRDI</sequence>
<evidence type="ECO:0000313" key="3">
    <source>
        <dbReference type="Proteomes" id="UP000199161"/>
    </source>
</evidence>
<dbReference type="GO" id="GO:0140359">
    <property type="term" value="F:ABC-type transporter activity"/>
    <property type="evidence" value="ECO:0007669"/>
    <property type="project" value="InterPro"/>
</dbReference>
<accession>A0A1I1JCF4</accession>
<dbReference type="Pfam" id="PF12679">
    <property type="entry name" value="ABC2_membrane_2"/>
    <property type="match status" value="1"/>
</dbReference>
<name>A0A1I1JCF4_NATHA</name>
<feature type="transmembrane region" description="Helical" evidence="1">
    <location>
        <begin position="69"/>
        <end position="90"/>
    </location>
</feature>